<comment type="caution">
    <text evidence="1">The sequence shown here is derived from an EMBL/GenBank/DDBJ whole genome shotgun (WGS) entry which is preliminary data.</text>
</comment>
<proteinExistence type="predicted"/>
<organism evidence="1 2">
    <name type="scientific">Dreissena polymorpha</name>
    <name type="common">Zebra mussel</name>
    <name type="synonym">Mytilus polymorpha</name>
    <dbReference type="NCBI Taxonomy" id="45954"/>
    <lineage>
        <taxon>Eukaryota</taxon>
        <taxon>Metazoa</taxon>
        <taxon>Spiralia</taxon>
        <taxon>Lophotrochozoa</taxon>
        <taxon>Mollusca</taxon>
        <taxon>Bivalvia</taxon>
        <taxon>Autobranchia</taxon>
        <taxon>Heteroconchia</taxon>
        <taxon>Euheterodonta</taxon>
        <taxon>Imparidentia</taxon>
        <taxon>Neoheterodontei</taxon>
        <taxon>Myida</taxon>
        <taxon>Dreissenoidea</taxon>
        <taxon>Dreissenidae</taxon>
        <taxon>Dreissena</taxon>
    </lineage>
</organism>
<protein>
    <submittedName>
        <fullName evidence="1">Uncharacterized protein</fullName>
    </submittedName>
</protein>
<dbReference type="EMBL" id="JAIWYP010000009">
    <property type="protein sequence ID" value="KAH3773966.1"/>
    <property type="molecule type" value="Genomic_DNA"/>
</dbReference>
<evidence type="ECO:0000313" key="1">
    <source>
        <dbReference type="EMBL" id="KAH3773966.1"/>
    </source>
</evidence>
<name>A0A9D4E826_DREPO</name>
<evidence type="ECO:0000313" key="2">
    <source>
        <dbReference type="Proteomes" id="UP000828390"/>
    </source>
</evidence>
<sequence length="78" mass="8588">MNLLGALRSLMEGTGLTNILETVYGENFIVHIMPGKAAHRALRGHFRVDKCLHSQLISRRSRESDTAGSGRGVVLFHS</sequence>
<dbReference type="AlphaFoldDB" id="A0A9D4E826"/>
<gene>
    <name evidence="1" type="ORF">DPMN_175337</name>
</gene>
<reference evidence="1" key="1">
    <citation type="journal article" date="2019" name="bioRxiv">
        <title>The Genome of the Zebra Mussel, Dreissena polymorpha: A Resource for Invasive Species Research.</title>
        <authorList>
            <person name="McCartney M.A."/>
            <person name="Auch B."/>
            <person name="Kono T."/>
            <person name="Mallez S."/>
            <person name="Zhang Y."/>
            <person name="Obille A."/>
            <person name="Becker A."/>
            <person name="Abrahante J.E."/>
            <person name="Garbe J."/>
            <person name="Badalamenti J.P."/>
            <person name="Herman A."/>
            <person name="Mangelson H."/>
            <person name="Liachko I."/>
            <person name="Sullivan S."/>
            <person name="Sone E.D."/>
            <person name="Koren S."/>
            <person name="Silverstein K.A.T."/>
            <person name="Beckman K.B."/>
            <person name="Gohl D.M."/>
        </authorList>
    </citation>
    <scope>NUCLEOTIDE SEQUENCE</scope>
    <source>
        <strain evidence="1">Duluth1</strain>
        <tissue evidence="1">Whole animal</tissue>
    </source>
</reference>
<reference evidence="1" key="2">
    <citation type="submission" date="2020-11" db="EMBL/GenBank/DDBJ databases">
        <authorList>
            <person name="McCartney M.A."/>
            <person name="Auch B."/>
            <person name="Kono T."/>
            <person name="Mallez S."/>
            <person name="Becker A."/>
            <person name="Gohl D.M."/>
            <person name="Silverstein K.A.T."/>
            <person name="Koren S."/>
            <person name="Bechman K.B."/>
            <person name="Herman A."/>
            <person name="Abrahante J.E."/>
            <person name="Garbe J."/>
        </authorList>
    </citation>
    <scope>NUCLEOTIDE SEQUENCE</scope>
    <source>
        <strain evidence="1">Duluth1</strain>
        <tissue evidence="1">Whole animal</tissue>
    </source>
</reference>
<keyword evidence="2" id="KW-1185">Reference proteome</keyword>
<accession>A0A9D4E826</accession>
<dbReference type="Proteomes" id="UP000828390">
    <property type="component" value="Unassembled WGS sequence"/>
</dbReference>